<gene>
    <name evidence="2" type="ORF">HD601_003324</name>
</gene>
<evidence type="ECO:0000313" key="3">
    <source>
        <dbReference type="Proteomes" id="UP000542813"/>
    </source>
</evidence>
<proteinExistence type="predicted"/>
<comment type="caution">
    <text evidence="2">The sequence shown here is derived from an EMBL/GenBank/DDBJ whole genome shotgun (WGS) entry which is preliminary data.</text>
</comment>
<protein>
    <submittedName>
        <fullName evidence="2">DNA-binding NarL/FixJ family response regulator</fullName>
    </submittedName>
</protein>
<dbReference type="InterPro" id="IPR036388">
    <property type="entry name" value="WH-like_DNA-bd_sf"/>
</dbReference>
<dbReference type="EMBL" id="JACHMM010000001">
    <property type="protein sequence ID" value="MBB5788749.1"/>
    <property type="molecule type" value="Genomic_DNA"/>
</dbReference>
<sequence length="71" mass="7902">METARPPAPAIDDEDLRVLQLIAQGLPLDVVGRRMDMSERTVRRRTRAVCDRIGVATPIEAVVWAAHRGLL</sequence>
<dbReference type="Gene3D" id="1.10.10.10">
    <property type="entry name" value="Winged helix-like DNA-binding domain superfamily/Winged helix DNA-binding domain"/>
    <property type="match status" value="1"/>
</dbReference>
<dbReference type="AlphaFoldDB" id="A0A7W9GRK6"/>
<dbReference type="GO" id="GO:0006355">
    <property type="term" value="P:regulation of DNA-templated transcription"/>
    <property type="evidence" value="ECO:0007669"/>
    <property type="project" value="InterPro"/>
</dbReference>
<dbReference type="InterPro" id="IPR000792">
    <property type="entry name" value="Tscrpt_reg_LuxR_C"/>
</dbReference>
<keyword evidence="2" id="KW-0238">DNA-binding</keyword>
<accession>A0A7W9GRK6</accession>
<dbReference type="GO" id="GO:0003677">
    <property type="term" value="F:DNA binding"/>
    <property type="evidence" value="ECO:0007669"/>
    <property type="project" value="UniProtKB-KW"/>
</dbReference>
<evidence type="ECO:0000313" key="2">
    <source>
        <dbReference type="EMBL" id="MBB5788749.1"/>
    </source>
</evidence>
<keyword evidence="3" id="KW-1185">Reference proteome</keyword>
<name>A0A7W9GRK6_9ACTN</name>
<dbReference type="SMART" id="SM00421">
    <property type="entry name" value="HTH_LUXR"/>
    <property type="match status" value="1"/>
</dbReference>
<reference evidence="2 3" key="1">
    <citation type="submission" date="2020-08" db="EMBL/GenBank/DDBJ databases">
        <title>Sequencing the genomes of 1000 actinobacteria strains.</title>
        <authorList>
            <person name="Klenk H.-P."/>
        </authorList>
    </citation>
    <scope>NUCLEOTIDE SEQUENCE [LARGE SCALE GENOMIC DNA]</scope>
    <source>
        <strain evidence="2 3">DSM 102122</strain>
    </source>
</reference>
<dbReference type="SUPFAM" id="SSF46894">
    <property type="entry name" value="C-terminal effector domain of the bipartite response regulators"/>
    <property type="match status" value="1"/>
</dbReference>
<evidence type="ECO:0000259" key="1">
    <source>
        <dbReference type="SMART" id="SM00421"/>
    </source>
</evidence>
<feature type="domain" description="HTH luxR-type" evidence="1">
    <location>
        <begin position="8"/>
        <end position="65"/>
    </location>
</feature>
<dbReference type="InterPro" id="IPR016032">
    <property type="entry name" value="Sig_transdc_resp-reg_C-effctor"/>
</dbReference>
<dbReference type="Pfam" id="PF00196">
    <property type="entry name" value="GerE"/>
    <property type="match status" value="1"/>
</dbReference>
<organism evidence="2 3">
    <name type="scientific">Jiangella mangrovi</name>
    <dbReference type="NCBI Taxonomy" id="1524084"/>
    <lineage>
        <taxon>Bacteria</taxon>
        <taxon>Bacillati</taxon>
        <taxon>Actinomycetota</taxon>
        <taxon>Actinomycetes</taxon>
        <taxon>Jiangellales</taxon>
        <taxon>Jiangellaceae</taxon>
        <taxon>Jiangella</taxon>
    </lineage>
</organism>
<dbReference type="Proteomes" id="UP000542813">
    <property type="component" value="Unassembled WGS sequence"/>
</dbReference>